<proteinExistence type="predicted"/>
<organism evidence="1 2">
    <name type="scientific">Pseudomonas pudica</name>
    <dbReference type="NCBI Taxonomy" id="272772"/>
    <lineage>
        <taxon>Bacteria</taxon>
        <taxon>Pseudomonadati</taxon>
        <taxon>Pseudomonadota</taxon>
        <taxon>Gammaproteobacteria</taxon>
        <taxon>Pseudomonadales</taxon>
        <taxon>Pseudomonadaceae</taxon>
        <taxon>Pseudomonas</taxon>
    </lineage>
</organism>
<reference evidence="1 2" key="1">
    <citation type="submission" date="2020-10" db="EMBL/GenBank/DDBJ databases">
        <title>Genome sequences of Pseudomonas isolates.</title>
        <authorList>
            <person name="Wessels L."/>
            <person name="Reich F."/>
            <person name="Hammerl J."/>
        </authorList>
    </citation>
    <scope>NUCLEOTIDE SEQUENCE [LARGE SCALE GENOMIC DNA]</scope>
    <source>
        <strain evidence="1 2">20-MO00628-0</strain>
    </source>
</reference>
<evidence type="ECO:0000313" key="2">
    <source>
        <dbReference type="Proteomes" id="UP000639294"/>
    </source>
</evidence>
<protein>
    <submittedName>
        <fullName evidence="1">Uncharacterized protein</fullName>
    </submittedName>
</protein>
<dbReference type="Proteomes" id="UP000639294">
    <property type="component" value="Unassembled WGS sequence"/>
</dbReference>
<dbReference type="RefSeq" id="WP_196172859.1">
    <property type="nucleotide sequence ID" value="NZ_JADLJR010000006.1"/>
</dbReference>
<name>A0ABS0FWC2_9PSED</name>
<evidence type="ECO:0000313" key="1">
    <source>
        <dbReference type="EMBL" id="MBF8644594.1"/>
    </source>
</evidence>
<sequence length="94" mass="10935">MSVFLVTWNLNNERSNYAQARKVFIGHLERYKNIKDSALDSVRWLSTSATAERLYEDLASKLDDNDRLFVTKVTIGNHYGWLDSDVCDWILAHI</sequence>
<accession>A0ABS0FWC2</accession>
<comment type="caution">
    <text evidence="1">The sequence shown here is derived from an EMBL/GenBank/DDBJ whole genome shotgun (WGS) entry which is preliminary data.</text>
</comment>
<keyword evidence="2" id="KW-1185">Reference proteome</keyword>
<gene>
    <name evidence="1" type="ORF">IRZ77_03340</name>
</gene>
<dbReference type="EMBL" id="JADLJS010000003">
    <property type="protein sequence ID" value="MBF8644594.1"/>
    <property type="molecule type" value="Genomic_DNA"/>
</dbReference>